<reference evidence="2 3" key="1">
    <citation type="submission" date="2016-04" db="EMBL/GenBank/DDBJ databases">
        <title>Genome analyses suggest a sexual origin of heterokaryosis in a supposedly ancient asexual fungus.</title>
        <authorList>
            <person name="Ropars J."/>
            <person name="Sedzielewska K."/>
            <person name="Noel J."/>
            <person name="Charron P."/>
            <person name="Farinelli L."/>
            <person name="Marton T."/>
            <person name="Kruger M."/>
            <person name="Pelin A."/>
            <person name="Brachmann A."/>
            <person name="Corradi N."/>
        </authorList>
    </citation>
    <scope>NUCLEOTIDE SEQUENCE [LARGE SCALE GENOMIC DNA]</scope>
    <source>
        <strain evidence="2 3">C2</strain>
    </source>
</reference>
<dbReference type="EMBL" id="LLXL01001381">
    <property type="protein sequence ID" value="PKK64783.1"/>
    <property type="molecule type" value="Genomic_DNA"/>
</dbReference>
<comment type="caution">
    <text evidence="2">The sequence shown here is derived from an EMBL/GenBank/DDBJ whole genome shotgun (WGS) entry which is preliminary data.</text>
</comment>
<dbReference type="AlphaFoldDB" id="A0A2N1MT39"/>
<sequence length="261" mass="28411">MYAQPPPPNAQQSQQRPASNSPQPQQPLAPRLATSTQQNFSGWRHGSNARPPPHMVPGVPPNARPPFVPGQRPPPNAGAPGFRPPALGARPIIPGQGQMSAPLSQPMQNNAYSPGVTGTRPQVTSAQVTSGYNQTTIPPPLPGISQYPVPSIAARPQQGSDVDDTLVPQMANIGINQSQDTSQFDVIKIQSLLINKIALSVFTILVQISILRHIILHLQIKIYILSHQLMKYSLHSNKCNKCILQWFHNHLNPDNTMCNLC</sequence>
<evidence type="ECO:0000313" key="3">
    <source>
        <dbReference type="Proteomes" id="UP000233469"/>
    </source>
</evidence>
<protein>
    <submittedName>
        <fullName evidence="2">Uncharacterized protein</fullName>
    </submittedName>
</protein>
<feature type="compositionally biased region" description="Low complexity" evidence="1">
    <location>
        <begin position="10"/>
        <end position="23"/>
    </location>
</feature>
<gene>
    <name evidence="2" type="ORF">RhiirC2_90365</name>
</gene>
<dbReference type="VEuPathDB" id="FungiDB:FUN_018819"/>
<evidence type="ECO:0000313" key="2">
    <source>
        <dbReference type="EMBL" id="PKK64783.1"/>
    </source>
</evidence>
<dbReference type="VEuPathDB" id="FungiDB:RhiirFUN_015258"/>
<name>A0A2N1MT39_9GLOM</name>
<feature type="region of interest" description="Disordered" evidence="1">
    <location>
        <begin position="1"/>
        <end position="140"/>
    </location>
</feature>
<dbReference type="Proteomes" id="UP000233469">
    <property type="component" value="Unassembled WGS sequence"/>
</dbReference>
<feature type="compositionally biased region" description="Pro residues" evidence="1">
    <location>
        <begin position="50"/>
        <end position="77"/>
    </location>
</feature>
<reference evidence="2 3" key="2">
    <citation type="submission" date="2017-10" db="EMBL/GenBank/DDBJ databases">
        <title>Extensive intraspecific genome diversity in a model arbuscular mycorrhizal fungus.</title>
        <authorList>
            <person name="Chen E.C.H."/>
            <person name="Morin E."/>
            <person name="Baudet D."/>
            <person name="Noel J."/>
            <person name="Ndikumana S."/>
            <person name="Charron P."/>
            <person name="St-Onge C."/>
            <person name="Giorgi J."/>
            <person name="Grigoriev I.V."/>
            <person name="Roux C."/>
            <person name="Martin F.M."/>
            <person name="Corradi N."/>
        </authorList>
    </citation>
    <scope>NUCLEOTIDE SEQUENCE [LARGE SCALE GENOMIC DNA]</scope>
    <source>
        <strain evidence="2 3">C2</strain>
    </source>
</reference>
<feature type="compositionally biased region" description="Polar residues" evidence="1">
    <location>
        <begin position="119"/>
        <end position="136"/>
    </location>
</feature>
<feature type="compositionally biased region" description="Polar residues" evidence="1">
    <location>
        <begin position="97"/>
        <end position="112"/>
    </location>
</feature>
<organism evidence="2 3">
    <name type="scientific">Rhizophagus irregularis</name>
    <dbReference type="NCBI Taxonomy" id="588596"/>
    <lineage>
        <taxon>Eukaryota</taxon>
        <taxon>Fungi</taxon>
        <taxon>Fungi incertae sedis</taxon>
        <taxon>Mucoromycota</taxon>
        <taxon>Glomeromycotina</taxon>
        <taxon>Glomeromycetes</taxon>
        <taxon>Glomerales</taxon>
        <taxon>Glomeraceae</taxon>
        <taxon>Rhizophagus</taxon>
    </lineage>
</organism>
<evidence type="ECO:0000256" key="1">
    <source>
        <dbReference type="SAM" id="MobiDB-lite"/>
    </source>
</evidence>
<accession>A0A2N1MT39</accession>
<proteinExistence type="predicted"/>